<dbReference type="PANTHER" id="PTHR23150:SF36">
    <property type="entry name" value="HERCYNINE OXYGENASE"/>
    <property type="match status" value="1"/>
</dbReference>
<feature type="domain" description="DinB-like" evidence="5">
    <location>
        <begin position="10"/>
        <end position="143"/>
    </location>
</feature>
<evidence type="ECO:0000256" key="1">
    <source>
        <dbReference type="ARBA" id="ARBA00023002"/>
    </source>
</evidence>
<evidence type="ECO:0000256" key="3">
    <source>
        <dbReference type="ARBA" id="ARBA00037882"/>
    </source>
</evidence>
<dbReference type="STRING" id="1121937.GCA_000423125_02279"/>
<dbReference type="Proteomes" id="UP000259273">
    <property type="component" value="Unassembled WGS sequence"/>
</dbReference>
<keyword evidence="1" id="KW-0560">Oxidoreductase</keyword>
<dbReference type="InterPro" id="IPR042095">
    <property type="entry name" value="SUMF_sf"/>
</dbReference>
<accession>A0A3C1KTD4</accession>
<comment type="caution">
    <text evidence="6">The sequence shown here is derived from an EMBL/GenBank/DDBJ whole genome shotgun (WGS) entry which is preliminary data.</text>
</comment>
<dbReference type="EMBL" id="DMND01000272">
    <property type="protein sequence ID" value="HAN29945.1"/>
    <property type="molecule type" value="Genomic_DNA"/>
</dbReference>
<dbReference type="PANTHER" id="PTHR23150">
    <property type="entry name" value="SULFATASE MODIFYING FACTOR 1, 2"/>
    <property type="match status" value="1"/>
</dbReference>
<dbReference type="SUPFAM" id="SSF56436">
    <property type="entry name" value="C-type lectin-like"/>
    <property type="match status" value="1"/>
</dbReference>
<evidence type="ECO:0000313" key="7">
    <source>
        <dbReference type="Proteomes" id="UP000259273"/>
    </source>
</evidence>
<protein>
    <submittedName>
        <fullName evidence="6">Ergothioneine biosynthesis protein EgtB</fullName>
    </submittedName>
</protein>
<organism evidence="6 7">
    <name type="scientific">Haliea salexigens</name>
    <dbReference type="NCBI Taxonomy" id="287487"/>
    <lineage>
        <taxon>Bacteria</taxon>
        <taxon>Pseudomonadati</taxon>
        <taxon>Pseudomonadota</taxon>
        <taxon>Gammaproteobacteria</taxon>
        <taxon>Cellvibrionales</taxon>
        <taxon>Halieaceae</taxon>
        <taxon>Haliea</taxon>
    </lineage>
</organism>
<comment type="pathway">
    <text evidence="3">Amino-acid biosynthesis; ergothioneine biosynthesis.</text>
</comment>
<reference evidence="6 7" key="1">
    <citation type="journal article" date="2018" name="Nat. Biotechnol.">
        <title>A standardized bacterial taxonomy based on genome phylogeny substantially revises the tree of life.</title>
        <authorList>
            <person name="Parks D.H."/>
            <person name="Chuvochina M."/>
            <person name="Waite D.W."/>
            <person name="Rinke C."/>
            <person name="Skarshewski A."/>
            <person name="Chaumeil P.A."/>
            <person name="Hugenholtz P."/>
        </authorList>
    </citation>
    <scope>NUCLEOTIDE SEQUENCE [LARGE SCALE GENOMIC DNA]</scope>
    <source>
        <strain evidence="6">UBA9158</strain>
    </source>
</reference>
<sequence>MPEQGLYEHFRQVRAQSLAACEPLAIEDYGLQAEAFTSPPKWHLAHTSWFFETFLLMPFLPGYETPNAQYAVLFNSYYNGVGQQFSRPQRGLLSRPTLKEVRAYRSHVDDAMARLLEDTAHPQRAEILQRSRLGIEHEQQHQELFYTDLKYSLFANPLYPAYRVLPSLPLIAPSDTQALRWLEYAGGLIEVGAQAEAAAGARFAFDNEGPAHRVYLNPYALANRLVTNEEYQAFIDDGGYRRPEFWLADGWAVLQEQGWRRPLYWLEEGSAPAHFTL</sequence>
<evidence type="ECO:0000313" key="6">
    <source>
        <dbReference type="EMBL" id="HAN29945.1"/>
    </source>
</evidence>
<dbReference type="InterPro" id="IPR051043">
    <property type="entry name" value="Sulfatase_Mod_Factor_Kinase"/>
</dbReference>
<gene>
    <name evidence="6" type="ORF">DCP75_19945</name>
</gene>
<name>A0A3C1KTD4_9GAMM</name>
<keyword evidence="2" id="KW-0408">Iron</keyword>
<dbReference type="InterPro" id="IPR016187">
    <property type="entry name" value="CTDL_fold"/>
</dbReference>
<dbReference type="InterPro" id="IPR005532">
    <property type="entry name" value="SUMF_dom"/>
</dbReference>
<evidence type="ECO:0000256" key="2">
    <source>
        <dbReference type="ARBA" id="ARBA00023004"/>
    </source>
</evidence>
<dbReference type="Pfam" id="PF03781">
    <property type="entry name" value="FGE-sulfatase"/>
    <property type="match status" value="1"/>
</dbReference>
<dbReference type="Pfam" id="PF12867">
    <property type="entry name" value="DinB_2"/>
    <property type="match status" value="1"/>
</dbReference>
<feature type="domain" description="Sulfatase-modifying factor enzyme-like" evidence="4">
    <location>
        <begin position="181"/>
        <end position="266"/>
    </location>
</feature>
<feature type="non-terminal residue" evidence="6">
    <location>
        <position position="277"/>
    </location>
</feature>
<proteinExistence type="predicted"/>
<dbReference type="Gene3D" id="3.90.1580.10">
    <property type="entry name" value="paralog of FGE (formylglycine-generating enzyme)"/>
    <property type="match status" value="1"/>
</dbReference>
<dbReference type="AlphaFoldDB" id="A0A3C1KTD4"/>
<dbReference type="InterPro" id="IPR024775">
    <property type="entry name" value="DinB-like"/>
</dbReference>
<evidence type="ECO:0000259" key="5">
    <source>
        <dbReference type="Pfam" id="PF12867"/>
    </source>
</evidence>
<evidence type="ECO:0000259" key="4">
    <source>
        <dbReference type="Pfam" id="PF03781"/>
    </source>
</evidence>